<evidence type="ECO:0000313" key="4">
    <source>
        <dbReference type="Proteomes" id="UP000767446"/>
    </source>
</evidence>
<proteinExistence type="inferred from homology"/>
<dbReference type="InterPro" id="IPR051405">
    <property type="entry name" value="phD/YefM_antitoxin"/>
</dbReference>
<dbReference type="PANTHER" id="PTHR33713:SF10">
    <property type="entry name" value="ANTITOXIN YAFN"/>
    <property type="match status" value="1"/>
</dbReference>
<comment type="similarity">
    <text evidence="1 2">Belongs to the phD/YefM antitoxin family.</text>
</comment>
<organism evidence="3 4">
    <name type="scientific">Gomphosphaeria aponina SAG 52.96 = DSM 107014</name>
    <dbReference type="NCBI Taxonomy" id="1521640"/>
    <lineage>
        <taxon>Bacteria</taxon>
        <taxon>Bacillati</taxon>
        <taxon>Cyanobacteriota</taxon>
        <taxon>Cyanophyceae</taxon>
        <taxon>Oscillatoriophycideae</taxon>
        <taxon>Chroococcales</taxon>
        <taxon>Gomphosphaeriaceae</taxon>
        <taxon>Gomphosphaeria</taxon>
    </lineage>
</organism>
<dbReference type="SUPFAM" id="SSF143120">
    <property type="entry name" value="YefM-like"/>
    <property type="match status" value="1"/>
</dbReference>
<gene>
    <name evidence="3" type="ORF">DSM107014_03475</name>
</gene>
<dbReference type="Proteomes" id="UP000767446">
    <property type="component" value="Unassembled WGS sequence"/>
</dbReference>
<evidence type="ECO:0000256" key="1">
    <source>
        <dbReference type="ARBA" id="ARBA00009981"/>
    </source>
</evidence>
<dbReference type="PANTHER" id="PTHR33713">
    <property type="entry name" value="ANTITOXIN YAFN-RELATED"/>
    <property type="match status" value="1"/>
</dbReference>
<dbReference type="InterPro" id="IPR006442">
    <property type="entry name" value="Antitoxin_Phd/YefM"/>
</dbReference>
<name>A0A941GMQ0_9CHRO</name>
<reference evidence="3" key="1">
    <citation type="submission" date="2021-02" db="EMBL/GenBank/DDBJ databases">
        <title>Metagenome analyses of Stigonema ocellatum DSM 106950, Chlorogloea purpurea SAG 13.99 and Gomphosphaeria aponina DSM 107014.</title>
        <authorList>
            <person name="Marter P."/>
            <person name="Huang S."/>
        </authorList>
    </citation>
    <scope>NUCLEOTIDE SEQUENCE</scope>
    <source>
        <strain evidence="3">JP213</strain>
    </source>
</reference>
<sequence length="90" mass="10233">MPKYLNISEIQNKLPQLVEDKNSEPAIITKEGKPVIIAFNIEQFDALLETLEILADQELMTDIKEGIRQLEKGETIPLEELEVELGLIED</sequence>
<accession>A0A941GMQ0</accession>
<dbReference type="EMBL" id="JADQBC010000016">
    <property type="protein sequence ID" value="MBR8826959.1"/>
    <property type="molecule type" value="Genomic_DNA"/>
</dbReference>
<dbReference type="AlphaFoldDB" id="A0A941GMQ0"/>
<dbReference type="Pfam" id="PF02604">
    <property type="entry name" value="PhdYeFM_antitox"/>
    <property type="match status" value="1"/>
</dbReference>
<dbReference type="InterPro" id="IPR036165">
    <property type="entry name" value="YefM-like_sf"/>
</dbReference>
<protein>
    <recommendedName>
        <fullName evidence="2">Antitoxin</fullName>
    </recommendedName>
</protein>
<comment type="caution">
    <text evidence="3">The sequence shown here is derived from an EMBL/GenBank/DDBJ whole genome shotgun (WGS) entry which is preliminary data.</text>
</comment>
<comment type="function">
    <text evidence="2">Antitoxin component of a type II toxin-antitoxin (TA) system.</text>
</comment>
<evidence type="ECO:0000256" key="2">
    <source>
        <dbReference type="RuleBase" id="RU362080"/>
    </source>
</evidence>
<dbReference type="Gene3D" id="3.40.1620.10">
    <property type="entry name" value="YefM-like domain"/>
    <property type="match status" value="1"/>
</dbReference>
<evidence type="ECO:0000313" key="3">
    <source>
        <dbReference type="EMBL" id="MBR8826959.1"/>
    </source>
</evidence>
<dbReference type="Gene3D" id="1.10.1220.170">
    <property type="match status" value="1"/>
</dbReference>